<name>A0A9P9DFV8_9HYPO</name>
<evidence type="ECO:0000313" key="3">
    <source>
        <dbReference type="Proteomes" id="UP000717696"/>
    </source>
</evidence>
<dbReference type="AlphaFoldDB" id="A0A9P9DFV8"/>
<keyword evidence="1" id="KW-1133">Transmembrane helix</keyword>
<dbReference type="Proteomes" id="UP000717696">
    <property type="component" value="Unassembled WGS sequence"/>
</dbReference>
<accession>A0A9P9DFV8</accession>
<keyword evidence="1" id="KW-0472">Membrane</keyword>
<proteinExistence type="predicted"/>
<evidence type="ECO:0000313" key="2">
    <source>
        <dbReference type="EMBL" id="KAH7118675.1"/>
    </source>
</evidence>
<reference evidence="2" key="1">
    <citation type="journal article" date="2021" name="Nat. Commun.">
        <title>Genetic determinants of endophytism in the Arabidopsis root mycobiome.</title>
        <authorList>
            <person name="Mesny F."/>
            <person name="Miyauchi S."/>
            <person name="Thiergart T."/>
            <person name="Pickel B."/>
            <person name="Atanasova L."/>
            <person name="Karlsson M."/>
            <person name="Huettel B."/>
            <person name="Barry K.W."/>
            <person name="Haridas S."/>
            <person name="Chen C."/>
            <person name="Bauer D."/>
            <person name="Andreopoulos W."/>
            <person name="Pangilinan J."/>
            <person name="LaButti K."/>
            <person name="Riley R."/>
            <person name="Lipzen A."/>
            <person name="Clum A."/>
            <person name="Drula E."/>
            <person name="Henrissat B."/>
            <person name="Kohler A."/>
            <person name="Grigoriev I.V."/>
            <person name="Martin F.M."/>
            <person name="Hacquard S."/>
        </authorList>
    </citation>
    <scope>NUCLEOTIDE SEQUENCE</scope>
    <source>
        <strain evidence="2">MPI-CAGE-AT-0021</strain>
    </source>
</reference>
<sequence length="128" mass="14274">MADPFAILSVIAVAGQIIQIAVKFGLDWKDAPADARSFMVEIQALKTVLSETNTNILLSNDFEDAFHGRHSILLSQLRNPAQSTDTHAMVIACKKELESFLEDLRKRAQGHRVGCISSRRIYIYDNSV</sequence>
<protein>
    <recommendedName>
        <fullName evidence="4">Fungal N-terminal domain-containing protein</fullName>
    </recommendedName>
</protein>
<evidence type="ECO:0008006" key="4">
    <source>
        <dbReference type="Google" id="ProtNLM"/>
    </source>
</evidence>
<feature type="transmembrane region" description="Helical" evidence="1">
    <location>
        <begin position="6"/>
        <end position="26"/>
    </location>
</feature>
<comment type="caution">
    <text evidence="2">The sequence shown here is derived from an EMBL/GenBank/DDBJ whole genome shotgun (WGS) entry which is preliminary data.</text>
</comment>
<keyword evidence="1" id="KW-0812">Transmembrane</keyword>
<evidence type="ECO:0000256" key="1">
    <source>
        <dbReference type="SAM" id="Phobius"/>
    </source>
</evidence>
<dbReference type="EMBL" id="JAGMUU010000031">
    <property type="protein sequence ID" value="KAH7118675.1"/>
    <property type="molecule type" value="Genomic_DNA"/>
</dbReference>
<dbReference type="OrthoDB" id="448455at2759"/>
<organism evidence="2 3">
    <name type="scientific">Dactylonectria estremocensis</name>
    <dbReference type="NCBI Taxonomy" id="1079267"/>
    <lineage>
        <taxon>Eukaryota</taxon>
        <taxon>Fungi</taxon>
        <taxon>Dikarya</taxon>
        <taxon>Ascomycota</taxon>
        <taxon>Pezizomycotina</taxon>
        <taxon>Sordariomycetes</taxon>
        <taxon>Hypocreomycetidae</taxon>
        <taxon>Hypocreales</taxon>
        <taxon>Nectriaceae</taxon>
        <taxon>Dactylonectria</taxon>
    </lineage>
</organism>
<keyword evidence="3" id="KW-1185">Reference proteome</keyword>
<gene>
    <name evidence="2" type="ORF">B0J13DRAFT_569531</name>
</gene>